<evidence type="ECO:0000256" key="3">
    <source>
        <dbReference type="ARBA" id="ARBA00022964"/>
    </source>
</evidence>
<feature type="domain" description="JmjC" evidence="6">
    <location>
        <begin position="108"/>
        <end position="237"/>
    </location>
</feature>
<accession>A0A9X7UG05</accession>
<dbReference type="PANTHER" id="PTHR13096:SF8">
    <property type="entry name" value="RIBOSOMAL OXYGENASE 1"/>
    <property type="match status" value="1"/>
</dbReference>
<protein>
    <submittedName>
        <fullName evidence="7">Cupin domain-containing protein</fullName>
    </submittedName>
</protein>
<keyword evidence="3" id="KW-0223">Dioxygenase</keyword>
<keyword evidence="4" id="KW-0560">Oxidoreductase</keyword>
<evidence type="ECO:0000313" key="7">
    <source>
        <dbReference type="EMBL" id="QNG47704.1"/>
    </source>
</evidence>
<dbReference type="Proteomes" id="UP000515377">
    <property type="component" value="Chromosome"/>
</dbReference>
<dbReference type="InterPro" id="IPR046799">
    <property type="entry name" value="ROXA-like_wH"/>
</dbReference>
<dbReference type="SUPFAM" id="SSF51197">
    <property type="entry name" value="Clavaminate synthase-like"/>
    <property type="match status" value="1"/>
</dbReference>
<dbReference type="RefSeq" id="WP_010336406.1">
    <property type="nucleotide sequence ID" value="NZ_JBCNKW010000002.1"/>
</dbReference>
<name>A0A9X7UG05_SPHYA</name>
<dbReference type="EMBL" id="CP060122">
    <property type="protein sequence ID" value="QNG47704.1"/>
    <property type="molecule type" value="Genomic_DNA"/>
</dbReference>
<gene>
    <name evidence="7" type="ORF">H3V42_09080</name>
</gene>
<dbReference type="Gene3D" id="2.60.120.650">
    <property type="entry name" value="Cupin"/>
    <property type="match status" value="1"/>
</dbReference>
<evidence type="ECO:0000256" key="1">
    <source>
        <dbReference type="ARBA" id="ARBA00001954"/>
    </source>
</evidence>
<evidence type="ECO:0000256" key="5">
    <source>
        <dbReference type="ARBA" id="ARBA00023004"/>
    </source>
</evidence>
<dbReference type="Pfam" id="PF08007">
    <property type="entry name" value="JmjC_2"/>
    <property type="match status" value="1"/>
</dbReference>
<evidence type="ECO:0000256" key="2">
    <source>
        <dbReference type="ARBA" id="ARBA00022723"/>
    </source>
</evidence>
<dbReference type="GO" id="GO:0046872">
    <property type="term" value="F:metal ion binding"/>
    <property type="evidence" value="ECO:0007669"/>
    <property type="project" value="UniProtKB-KW"/>
</dbReference>
<dbReference type="InterPro" id="IPR003347">
    <property type="entry name" value="JmjC_dom"/>
</dbReference>
<dbReference type="Pfam" id="PF20514">
    <property type="entry name" value="WHD_ROXA"/>
    <property type="match status" value="1"/>
</dbReference>
<dbReference type="PROSITE" id="PS51184">
    <property type="entry name" value="JMJC"/>
    <property type="match status" value="1"/>
</dbReference>
<dbReference type="AlphaFoldDB" id="A0A9X7UG05"/>
<dbReference type="GO" id="GO:0016706">
    <property type="term" value="F:2-oxoglutarate-dependent dioxygenase activity"/>
    <property type="evidence" value="ECO:0007669"/>
    <property type="project" value="TreeGrafter"/>
</dbReference>
<reference evidence="7 8" key="1">
    <citation type="submission" date="2020-07" db="EMBL/GenBank/DDBJ databases">
        <title>Whole genome sequence of Sphingobium yanoikuyae A3.</title>
        <authorList>
            <person name="Han S.-S."/>
        </authorList>
    </citation>
    <scope>NUCLEOTIDE SEQUENCE [LARGE SCALE GENOMIC DNA]</scope>
    <source>
        <strain evidence="7 8">A3</strain>
    </source>
</reference>
<dbReference type="SMART" id="SM00558">
    <property type="entry name" value="JmjC"/>
    <property type="match status" value="1"/>
</dbReference>
<evidence type="ECO:0000313" key="8">
    <source>
        <dbReference type="Proteomes" id="UP000515377"/>
    </source>
</evidence>
<sequence>MAGAPRAPPLPGETPMHLHDFDIDLFLRDYWQQKPLLIRNPWVQWSNPLAPEELAGLACEEGVESRLVVQADGDWKMEQGPLAEDRFAALGASPWTLLVQAVDHQVPDVAALIAPFRFIPDWRIDDVMVSYASDGGGVGPHFDQYDVFLIQGAGRRRWRIGQACDDSSPLRPHADLRLLAEFDATDEWVLEPGDILYVPPGIAHDGVAVGDDCMTYSVGFRAPARSELIEGWTDRLLEGLGEDDRYADPALARQANPGEIAPAALARLQAMVLEQLGDPAGFARWFGEYSSTRKYPEIDWAPEEAIDPASMQALVAEGAPLRRNPASRFAFVRAEDAIMLFVDGASHDCTGACAALAQQLCADDALELDLALAGDAAAIALLVLLHNQGSIAFEEEDDDAWDD</sequence>
<dbReference type="PANTHER" id="PTHR13096">
    <property type="entry name" value="MINA53 MYC INDUCED NUCLEAR ANTIGEN"/>
    <property type="match status" value="1"/>
</dbReference>
<proteinExistence type="predicted"/>
<organism evidence="7 8">
    <name type="scientific">Sphingobium yanoikuyae</name>
    <name type="common">Sphingomonas yanoikuyae</name>
    <dbReference type="NCBI Taxonomy" id="13690"/>
    <lineage>
        <taxon>Bacteria</taxon>
        <taxon>Pseudomonadati</taxon>
        <taxon>Pseudomonadota</taxon>
        <taxon>Alphaproteobacteria</taxon>
        <taxon>Sphingomonadales</taxon>
        <taxon>Sphingomonadaceae</taxon>
        <taxon>Sphingobium</taxon>
    </lineage>
</organism>
<keyword evidence="2" id="KW-0479">Metal-binding</keyword>
<evidence type="ECO:0000259" key="6">
    <source>
        <dbReference type="PROSITE" id="PS51184"/>
    </source>
</evidence>
<evidence type="ECO:0000256" key="4">
    <source>
        <dbReference type="ARBA" id="ARBA00023002"/>
    </source>
</evidence>
<dbReference type="InterPro" id="IPR039994">
    <property type="entry name" value="NO66-like"/>
</dbReference>
<keyword evidence="5" id="KW-0408">Iron</keyword>
<comment type="cofactor">
    <cofactor evidence="1">
        <name>Fe(2+)</name>
        <dbReference type="ChEBI" id="CHEBI:29033"/>
    </cofactor>
</comment>
<dbReference type="Gene3D" id="3.40.366.30">
    <property type="entry name" value="50S ribosomal protein L16 arginine hydroxylase, Chain A, Domain 2"/>
    <property type="match status" value="1"/>
</dbReference>